<organism evidence="3 4">
    <name type="scientific">Duncaniella freteri</name>
    <dbReference type="NCBI Taxonomy" id="2530391"/>
    <lineage>
        <taxon>Bacteria</taxon>
        <taxon>Pseudomonadati</taxon>
        <taxon>Bacteroidota</taxon>
        <taxon>Bacteroidia</taxon>
        <taxon>Bacteroidales</taxon>
        <taxon>Muribaculaceae</taxon>
        <taxon>Duncaniella</taxon>
    </lineage>
</organism>
<protein>
    <submittedName>
        <fullName evidence="3">MBL fold metallo-hydrolase</fullName>
    </submittedName>
</protein>
<dbReference type="GO" id="GO:0016787">
    <property type="term" value="F:hydrolase activity"/>
    <property type="evidence" value="ECO:0007669"/>
    <property type="project" value="UniProtKB-KW"/>
</dbReference>
<comment type="caution">
    <text evidence="3">The sequence shown here is derived from an EMBL/GenBank/DDBJ whole genome shotgun (WGS) entry which is preliminary data.</text>
</comment>
<name>A0A4Z0V8G4_9BACT</name>
<dbReference type="AlphaFoldDB" id="A0A4Z0V8G4"/>
<dbReference type="InterPro" id="IPR001279">
    <property type="entry name" value="Metallo-B-lactamas"/>
</dbReference>
<dbReference type="InterPro" id="IPR050114">
    <property type="entry name" value="UPF0173_UPF0282_UlaG_hydrolase"/>
</dbReference>
<sequence length="252" mass="28637">MRITQIRNATIIVEYAGKRFLIDPMLGPKGSFPPYPFAGNWKWNPVVDLPMDISQILSGIDAVIATHYHFDHLDSTAFKVIPKDMKIFVKDNNNRKLFIRKGFTDVEILGDETYFSDIKLTKTPAKHGKYPLLIYVGAACGVIFEHKNEKTVYVAGDTIWYDGVKTVIDKFHPEIIVANSGGNKVKGFYRLIMNHEDLLSLHRYTPEATIIATHLEGVNHNMVTRDMLREFSKTNNFSHLLHIPGDGETISF</sequence>
<dbReference type="EMBL" id="SJSA01000001">
    <property type="protein sequence ID" value="TGG40704.1"/>
    <property type="molecule type" value="Genomic_DNA"/>
</dbReference>
<evidence type="ECO:0000256" key="1">
    <source>
        <dbReference type="ARBA" id="ARBA00022801"/>
    </source>
</evidence>
<evidence type="ECO:0000313" key="3">
    <source>
        <dbReference type="EMBL" id="TGG40704.1"/>
    </source>
</evidence>
<dbReference type="PANTHER" id="PTHR43546:SF9">
    <property type="entry name" value="L-ASCORBATE-6-PHOSPHATE LACTONASE ULAG-RELATED"/>
    <property type="match status" value="1"/>
</dbReference>
<proteinExistence type="predicted"/>
<accession>A0A4Z0V8G4</accession>
<dbReference type="Pfam" id="PF12706">
    <property type="entry name" value="Lactamase_B_2"/>
    <property type="match status" value="1"/>
</dbReference>
<keyword evidence="4" id="KW-1185">Reference proteome</keyword>
<keyword evidence="1 3" id="KW-0378">Hydrolase</keyword>
<dbReference type="Proteomes" id="UP000297635">
    <property type="component" value="Unassembled WGS sequence"/>
</dbReference>
<dbReference type="Gene3D" id="3.60.15.10">
    <property type="entry name" value="Ribonuclease Z/Hydroxyacylglutathione hydrolase-like"/>
    <property type="match status" value="1"/>
</dbReference>
<dbReference type="InterPro" id="IPR036866">
    <property type="entry name" value="RibonucZ/Hydroxyglut_hydro"/>
</dbReference>
<reference evidence="3 4" key="1">
    <citation type="submission" date="2019-02" db="EMBL/GenBank/DDBJ databases">
        <title>Isolation and identification of novel species under the genus Muribaculum.</title>
        <authorList>
            <person name="Miyake S."/>
            <person name="Ding Y."/>
            <person name="Low A."/>
            <person name="Soh M."/>
            <person name="Seedorf H."/>
        </authorList>
    </citation>
    <scope>NUCLEOTIDE SEQUENCE [LARGE SCALE GENOMIC DNA]</scope>
    <source>
        <strain evidence="3 4">TLL-A3</strain>
    </source>
</reference>
<dbReference type="PANTHER" id="PTHR43546">
    <property type="entry name" value="UPF0173 METAL-DEPENDENT HYDROLASE MJ1163-RELATED"/>
    <property type="match status" value="1"/>
</dbReference>
<gene>
    <name evidence="3" type="ORF">EZ315_08540</name>
</gene>
<dbReference type="SUPFAM" id="SSF56281">
    <property type="entry name" value="Metallo-hydrolase/oxidoreductase"/>
    <property type="match status" value="1"/>
</dbReference>
<evidence type="ECO:0000313" key="4">
    <source>
        <dbReference type="Proteomes" id="UP000297635"/>
    </source>
</evidence>
<dbReference type="RefSeq" id="WP_135471686.1">
    <property type="nucleotide sequence ID" value="NZ_CASPLL010000109.1"/>
</dbReference>
<evidence type="ECO:0000259" key="2">
    <source>
        <dbReference type="Pfam" id="PF12706"/>
    </source>
</evidence>
<feature type="domain" description="Metallo-beta-lactamase" evidence="2">
    <location>
        <begin position="19"/>
        <end position="165"/>
    </location>
</feature>
<dbReference type="GeneID" id="82149837"/>